<feature type="compositionally biased region" description="Polar residues" evidence="1">
    <location>
        <begin position="98"/>
        <end position="109"/>
    </location>
</feature>
<dbReference type="AlphaFoldDB" id="A0A5N6L3X2"/>
<dbReference type="OrthoDB" id="762072at2759"/>
<feature type="region of interest" description="Disordered" evidence="1">
    <location>
        <begin position="809"/>
        <end position="834"/>
    </location>
</feature>
<dbReference type="Proteomes" id="UP000327013">
    <property type="component" value="Unassembled WGS sequence"/>
</dbReference>
<dbReference type="PANTHER" id="PTHR46445:SF7">
    <property type="entry name" value="GBF-INTERACTING PROTEIN 1 N-TERMINAL DOMAIN-CONTAINING PROTEIN"/>
    <property type="match status" value="1"/>
</dbReference>
<dbReference type="PANTHER" id="PTHR46445">
    <property type="entry name" value="RNA POLYMERASE II DEGRADATION FACTOR-LIKE PROTEIN (DUF1296)"/>
    <property type="match status" value="1"/>
</dbReference>
<accession>A0A5N6L3X2</accession>
<keyword evidence="4" id="KW-1185">Reference proteome</keyword>
<gene>
    <name evidence="3" type="ORF">FH972_026403</name>
</gene>
<name>A0A5N6L3X2_9ROSI</name>
<feature type="region of interest" description="Disordered" evidence="1">
    <location>
        <begin position="64"/>
        <end position="109"/>
    </location>
</feature>
<dbReference type="Pfam" id="PF06972">
    <property type="entry name" value="GIP1_N"/>
    <property type="match status" value="1"/>
</dbReference>
<feature type="compositionally biased region" description="Basic and acidic residues" evidence="1">
    <location>
        <begin position="64"/>
        <end position="77"/>
    </location>
</feature>
<proteinExistence type="predicted"/>
<evidence type="ECO:0000256" key="1">
    <source>
        <dbReference type="SAM" id="MobiDB-lite"/>
    </source>
</evidence>
<reference evidence="3 4" key="1">
    <citation type="submission" date="2019-06" db="EMBL/GenBank/DDBJ databases">
        <title>A chromosomal-level reference genome of Carpinus fangiana (Coryloideae, Betulaceae).</title>
        <authorList>
            <person name="Yang X."/>
            <person name="Wang Z."/>
            <person name="Zhang L."/>
            <person name="Hao G."/>
            <person name="Liu J."/>
            <person name="Yang Y."/>
        </authorList>
    </citation>
    <scope>NUCLEOTIDE SEQUENCE [LARGE SCALE GENOMIC DNA]</scope>
    <source>
        <strain evidence="3">Cfa_2016G</strain>
        <tissue evidence="3">Leaf</tissue>
    </source>
</reference>
<evidence type="ECO:0000313" key="3">
    <source>
        <dbReference type="EMBL" id="KAB8714920.1"/>
    </source>
</evidence>
<dbReference type="SUPFAM" id="SSF46934">
    <property type="entry name" value="UBA-like"/>
    <property type="match status" value="1"/>
</dbReference>
<protein>
    <recommendedName>
        <fullName evidence="2">GBF-interacting protein 1 N-terminal domain-containing protein</fullName>
    </recommendedName>
</protein>
<dbReference type="InterPro" id="IPR009719">
    <property type="entry name" value="GIP1_N"/>
</dbReference>
<evidence type="ECO:0000259" key="2">
    <source>
        <dbReference type="Pfam" id="PF06972"/>
    </source>
</evidence>
<dbReference type="EMBL" id="VIBQ01000092">
    <property type="protein sequence ID" value="KAB8714920.1"/>
    <property type="molecule type" value="Genomic_DNA"/>
</dbReference>
<organism evidence="3 4">
    <name type="scientific">Carpinus fangiana</name>
    <dbReference type="NCBI Taxonomy" id="176857"/>
    <lineage>
        <taxon>Eukaryota</taxon>
        <taxon>Viridiplantae</taxon>
        <taxon>Streptophyta</taxon>
        <taxon>Embryophyta</taxon>
        <taxon>Tracheophyta</taxon>
        <taxon>Spermatophyta</taxon>
        <taxon>Magnoliopsida</taxon>
        <taxon>eudicotyledons</taxon>
        <taxon>Gunneridae</taxon>
        <taxon>Pentapetalae</taxon>
        <taxon>rosids</taxon>
        <taxon>fabids</taxon>
        <taxon>Fagales</taxon>
        <taxon>Betulaceae</taxon>
        <taxon>Carpinus</taxon>
    </lineage>
</organism>
<feature type="compositionally biased region" description="Polar residues" evidence="1">
    <location>
        <begin position="598"/>
        <end position="620"/>
    </location>
</feature>
<sequence>MGTESKNEGVEGISPKTKKVVQSLKEIVKHCTDQEIYAILRECNMDPNEAAQLLLSQDTFHEVKSKRERRKEMKDTQESWSRGNNGGLNRGVRGNNGTHNVGRSGPTQISYNELGKAAYDGEKGSVASSFSSSITHAEGKTMNQQTLLHSDSFSTDNRRQSIGTGDPISASAQLSTGFQSAWLGATIARPSMADILKMGKPQNKGSQTLTIPSCTPQDAVTPNSSLYCAKPSHVSATLQQEWHQDLHPQDLSNMLEAINESGASACQHVLNDECPVIVEPTANSGSSVADAPAALEAEISCNQSNSQDNGANFFRNCVSDVVRVLKRDVSENLSFDAVRCASASSRQIIMNNAVGASDCDNFLLKDISSNGSHMAFELREAPLTDDTNVDVSSTTATLHQLSLRNEEPAVPTTEDNCALVLPSHLQALAADCSQLSFGTYKASSNSSFSEPLGSNPSKLDWGKASVAIDGSYGHLDSRNSRHTGDEQLRSMYDTFTGAADARNYDLTASSQSELMKHTIPEATVGHEFVTKALLSDSDFNNSQQPTSAFSFARADSQIRNLPAFSSELHSYSDTMRSDLFTSTIKSLRDSDDHLHSSFPVTPSIPSISKSDGSPLSSSTNSMLKVLNPTAFSNVQSSSVHPHHLYQPQANLTLEQLANGTRYPSVPRSQAYMTSAMDRGYPGNSASNQSLAGTNYSLPQYNSGPLSSRLPLPASNASGYGSFGTHTNSGRFLHNPSTDLTISHGGYDDILHSNYMGGNNFTPFQQDDGFSAWNYGPGSRTMSSVPDSTYYSLAERNQQINRYLLSQQNSQYHGAPGQQNSQHHGPPGYPDYSHS</sequence>
<feature type="region of interest" description="Disordered" evidence="1">
    <location>
        <begin position="595"/>
        <end position="620"/>
    </location>
</feature>
<evidence type="ECO:0000313" key="4">
    <source>
        <dbReference type="Proteomes" id="UP000327013"/>
    </source>
</evidence>
<feature type="domain" description="GBF-interacting protein 1 N-terminal" evidence="2">
    <location>
        <begin position="15"/>
        <end position="72"/>
    </location>
</feature>
<dbReference type="InterPro" id="IPR009060">
    <property type="entry name" value="UBA-like_sf"/>
</dbReference>
<feature type="compositionally biased region" description="Polar residues" evidence="1">
    <location>
        <begin position="809"/>
        <end position="822"/>
    </location>
</feature>
<comment type="caution">
    <text evidence="3">The sequence shown here is derived from an EMBL/GenBank/DDBJ whole genome shotgun (WGS) entry which is preliminary data.</text>
</comment>